<dbReference type="EC" id="1.2.1.3" evidence="3"/>
<dbReference type="HOGENOM" id="CLU_005391_0_0_11"/>
<dbReference type="PROSITE" id="PS00687">
    <property type="entry name" value="ALDEHYDE_DEHYDR_GLU"/>
    <property type="match status" value="1"/>
</dbReference>
<accession>E3IWL7</accession>
<dbReference type="CDD" id="cd07139">
    <property type="entry name" value="ALDH_AldA-Rv0768"/>
    <property type="match status" value="1"/>
</dbReference>
<keyword evidence="9" id="KW-1185">Reference proteome</keyword>
<evidence type="ECO:0000313" key="9">
    <source>
        <dbReference type="Proteomes" id="UP000002484"/>
    </source>
</evidence>
<proteinExistence type="inferred from homology"/>
<comment type="catalytic activity">
    <reaction evidence="4">
        <text>an aldehyde + NAD(+) + H2O = a carboxylate + NADH + 2 H(+)</text>
        <dbReference type="Rhea" id="RHEA:16185"/>
        <dbReference type="ChEBI" id="CHEBI:15377"/>
        <dbReference type="ChEBI" id="CHEBI:15378"/>
        <dbReference type="ChEBI" id="CHEBI:17478"/>
        <dbReference type="ChEBI" id="CHEBI:29067"/>
        <dbReference type="ChEBI" id="CHEBI:57540"/>
        <dbReference type="ChEBI" id="CHEBI:57945"/>
        <dbReference type="EC" id="1.2.1.3"/>
    </reaction>
</comment>
<organism evidence="8 9">
    <name type="scientific">Pseudofrankia inefficax (strain DSM 45817 / CECT 9037 / DDB 130130 / EuI1c)</name>
    <name type="common">Frankia inefficax</name>
    <dbReference type="NCBI Taxonomy" id="298654"/>
    <lineage>
        <taxon>Bacteria</taxon>
        <taxon>Bacillati</taxon>
        <taxon>Actinomycetota</taxon>
        <taxon>Actinomycetes</taxon>
        <taxon>Frankiales</taxon>
        <taxon>Frankiaceae</taxon>
        <taxon>Pseudofrankia</taxon>
    </lineage>
</organism>
<dbReference type="Proteomes" id="UP000002484">
    <property type="component" value="Chromosome"/>
</dbReference>
<dbReference type="InParanoid" id="E3IWL7"/>
<dbReference type="OrthoDB" id="6882680at2"/>
<comment type="similarity">
    <text evidence="1 6">Belongs to the aldehyde dehydrogenase family.</text>
</comment>
<dbReference type="InterPro" id="IPR016163">
    <property type="entry name" value="Ald_DH_C"/>
</dbReference>
<dbReference type="PANTHER" id="PTHR42804:SF1">
    <property type="entry name" value="ALDEHYDE DEHYDROGENASE-RELATED"/>
    <property type="match status" value="1"/>
</dbReference>
<name>E3IWL7_PSEI1</name>
<dbReference type="FunFam" id="3.40.309.10:FF:000009">
    <property type="entry name" value="Aldehyde dehydrogenase A"/>
    <property type="match status" value="1"/>
</dbReference>
<dbReference type="InterPro" id="IPR015590">
    <property type="entry name" value="Aldehyde_DH_dom"/>
</dbReference>
<protein>
    <recommendedName>
        <fullName evidence="3">aldehyde dehydrogenase (NAD(+))</fullName>
        <ecNumber evidence="3">1.2.1.3</ecNumber>
    </recommendedName>
</protein>
<dbReference type="FunFam" id="3.40.605.10:FF:000007">
    <property type="entry name" value="NAD/NADP-dependent betaine aldehyde dehydrogenase"/>
    <property type="match status" value="1"/>
</dbReference>
<feature type="domain" description="Aldehyde dehydrogenase" evidence="7">
    <location>
        <begin position="35"/>
        <end position="492"/>
    </location>
</feature>
<dbReference type="GO" id="GO:0004029">
    <property type="term" value="F:aldehyde dehydrogenase (NAD+) activity"/>
    <property type="evidence" value="ECO:0007669"/>
    <property type="project" value="UniProtKB-EC"/>
</dbReference>
<reference evidence="8 9" key="1">
    <citation type="submission" date="2010-10" db="EMBL/GenBank/DDBJ databases">
        <title>Complete sequence of Frankia sp. EuI1c.</title>
        <authorList>
            <consortium name="US DOE Joint Genome Institute"/>
            <person name="Lucas S."/>
            <person name="Copeland A."/>
            <person name="Lapidus A."/>
            <person name="Cheng J.-F."/>
            <person name="Bruce D."/>
            <person name="Goodwin L."/>
            <person name="Pitluck S."/>
            <person name="Chertkov O."/>
            <person name="Detter J.C."/>
            <person name="Han C."/>
            <person name="Tapia R."/>
            <person name="Land M."/>
            <person name="Hauser L."/>
            <person name="Jeffries C."/>
            <person name="Kyrpides N."/>
            <person name="Ivanova N."/>
            <person name="Mikhailova N."/>
            <person name="Beauchemin N."/>
            <person name="Sen A."/>
            <person name="Sur S.A."/>
            <person name="Gtari M."/>
            <person name="Wall L."/>
            <person name="Tisa L."/>
            <person name="Woyke T."/>
        </authorList>
    </citation>
    <scope>NUCLEOTIDE SEQUENCE [LARGE SCALE GENOMIC DNA]</scope>
    <source>
        <strain evidence="9">DSM 45817 / CECT 9037 / EuI1c</strain>
    </source>
</reference>
<dbReference type="PROSITE" id="PS00070">
    <property type="entry name" value="ALDEHYDE_DEHYDR_CYS"/>
    <property type="match status" value="1"/>
</dbReference>
<dbReference type="InterPro" id="IPR016160">
    <property type="entry name" value="Ald_DH_CS_CYS"/>
</dbReference>
<sequence>MAAPADGNLPRPAVRPAQKGEAVHEYQRFFVDGAWVEPRTDVAVEVRSPHDGAAVGTAPGAVAEDIDVAVAAARRAFDEGPWPWLSPAERIAALRPFVERYGARTAEMAALVTGEMGSPAWFSEQAHGLGPWYLMGETLAFAERYDWERRRGRNLLRRAPSGVVGIITPWNVPQVTIIAKLMPALLAGCTAVVKPAPETPLDAMLLATMLAEADLPPGVVSVITGGAEAGRRLSEHPGVDKVAFTGSAAVGARIGKACAERLARCSLELGGKSAAIVCEDADFGRTIDGLRFASFLNNGQACVAQTRVLAPRSRYEEFCAAFAAMASSLAVGDPALADTYVGPLVSARQRERVASYLEIGLAEGAVAAAGGPGETGDPRGHYVRPTVFRDVTNDMRIAREEVFGPVVVVIPYEDEDDAVRIANDSPYGLGGSVWTKHRARGLSIGRRVRTGTFGINGYGPEFTMPFGGFKASGIGREYGPESFDEYVELQSIYGVA</sequence>
<evidence type="ECO:0000256" key="6">
    <source>
        <dbReference type="RuleBase" id="RU003345"/>
    </source>
</evidence>
<evidence type="ECO:0000256" key="2">
    <source>
        <dbReference type="ARBA" id="ARBA00023002"/>
    </source>
</evidence>
<dbReference type="InterPro" id="IPR016162">
    <property type="entry name" value="Ald_DH_N"/>
</dbReference>
<evidence type="ECO:0000259" key="7">
    <source>
        <dbReference type="Pfam" id="PF00171"/>
    </source>
</evidence>
<evidence type="ECO:0000256" key="3">
    <source>
        <dbReference type="ARBA" id="ARBA00024226"/>
    </source>
</evidence>
<dbReference type="KEGG" id="fri:FraEuI1c_3336"/>
<dbReference type="Gene3D" id="3.40.309.10">
    <property type="entry name" value="Aldehyde Dehydrogenase, Chain A, domain 2"/>
    <property type="match status" value="1"/>
</dbReference>
<keyword evidence="2 6" id="KW-0560">Oxidoreductase</keyword>
<dbReference type="EMBL" id="CP002299">
    <property type="protein sequence ID" value="ADP81347.1"/>
    <property type="molecule type" value="Genomic_DNA"/>
</dbReference>
<evidence type="ECO:0000256" key="4">
    <source>
        <dbReference type="ARBA" id="ARBA00049194"/>
    </source>
</evidence>
<gene>
    <name evidence="8" type="ordered locus">FraEuI1c_3336</name>
</gene>
<dbReference type="Pfam" id="PF00171">
    <property type="entry name" value="Aldedh"/>
    <property type="match status" value="1"/>
</dbReference>
<dbReference type="PANTHER" id="PTHR42804">
    <property type="entry name" value="ALDEHYDE DEHYDROGENASE"/>
    <property type="match status" value="1"/>
</dbReference>
<dbReference type="InterPro" id="IPR029510">
    <property type="entry name" value="Ald_DH_CS_GLU"/>
</dbReference>
<dbReference type="Gene3D" id="3.40.605.10">
    <property type="entry name" value="Aldehyde Dehydrogenase, Chain A, domain 1"/>
    <property type="match status" value="1"/>
</dbReference>
<dbReference type="SUPFAM" id="SSF53720">
    <property type="entry name" value="ALDH-like"/>
    <property type="match status" value="1"/>
</dbReference>
<dbReference type="AlphaFoldDB" id="E3IWL7"/>
<feature type="active site" evidence="5">
    <location>
        <position position="268"/>
    </location>
</feature>
<dbReference type="eggNOG" id="COG1012">
    <property type="taxonomic scope" value="Bacteria"/>
</dbReference>
<evidence type="ECO:0000256" key="5">
    <source>
        <dbReference type="PROSITE-ProRule" id="PRU10007"/>
    </source>
</evidence>
<dbReference type="STRING" id="298654.FraEuI1c_3336"/>
<evidence type="ECO:0000313" key="8">
    <source>
        <dbReference type="EMBL" id="ADP81347.1"/>
    </source>
</evidence>
<evidence type="ECO:0000256" key="1">
    <source>
        <dbReference type="ARBA" id="ARBA00009986"/>
    </source>
</evidence>
<dbReference type="InterPro" id="IPR016161">
    <property type="entry name" value="Ald_DH/histidinol_DH"/>
</dbReference>